<dbReference type="InterPro" id="IPR022674">
    <property type="entry name" value="G6P_DH_NAD-bd"/>
</dbReference>
<keyword evidence="6" id="KW-0119">Carbohydrate metabolism</keyword>
<evidence type="ECO:0000313" key="9">
    <source>
        <dbReference type="EMBL" id="NMQ05998.1"/>
    </source>
</evidence>
<dbReference type="Gene3D" id="3.30.360.10">
    <property type="entry name" value="Dihydrodipicolinate Reductase, domain 2"/>
    <property type="match status" value="1"/>
</dbReference>
<dbReference type="InterPro" id="IPR022675">
    <property type="entry name" value="G6P_DH_C"/>
</dbReference>
<keyword evidence="5" id="KW-0560">Oxidoreductase</keyword>
<name>A0ABX1TA72_9PROT</name>
<dbReference type="InterPro" id="IPR036291">
    <property type="entry name" value="NAD(P)-bd_dom_sf"/>
</dbReference>
<dbReference type="Pfam" id="PF02781">
    <property type="entry name" value="G6PD_C"/>
    <property type="match status" value="1"/>
</dbReference>
<gene>
    <name evidence="9" type="ORF">E4Q08_12375</name>
</gene>
<comment type="caution">
    <text evidence="9">The sequence shown here is derived from an EMBL/GenBank/DDBJ whole genome shotgun (WGS) entry which is preliminary data.</text>
</comment>
<evidence type="ECO:0000256" key="5">
    <source>
        <dbReference type="ARBA" id="ARBA00023002"/>
    </source>
</evidence>
<evidence type="ECO:0000259" key="8">
    <source>
        <dbReference type="Pfam" id="PF02781"/>
    </source>
</evidence>
<keyword evidence="3" id="KW-0313">Glucose metabolism</keyword>
<dbReference type="InterPro" id="IPR001282">
    <property type="entry name" value="G6P_DH"/>
</dbReference>
<dbReference type="SUPFAM" id="SSF51735">
    <property type="entry name" value="NAD(P)-binding Rossmann-fold domains"/>
    <property type="match status" value="1"/>
</dbReference>
<evidence type="ECO:0000256" key="1">
    <source>
        <dbReference type="ARBA" id="ARBA00004937"/>
    </source>
</evidence>
<evidence type="ECO:0000256" key="3">
    <source>
        <dbReference type="ARBA" id="ARBA00022526"/>
    </source>
</evidence>
<evidence type="ECO:0000256" key="4">
    <source>
        <dbReference type="ARBA" id="ARBA00022857"/>
    </source>
</evidence>
<dbReference type="PROSITE" id="PS00069">
    <property type="entry name" value="G6P_DEHYDROGENASE"/>
    <property type="match status" value="1"/>
</dbReference>
<feature type="domain" description="Glucose-6-phosphate dehydrogenase C-terminal" evidence="8">
    <location>
        <begin position="190"/>
        <end position="243"/>
    </location>
</feature>
<sequence>MLENHIVVIFGASGDLTRRKLLPALASLHAQRLLPERFAVLGVGRTPLDDASFRQEMASALPRFAAHLPAEAAAFVPLLHYQSIDTGDPAAYEQVKQRVYGLCAELGIPHNCLFYLSTPPDLYPKISACLAASDLNTSGDGWKRLVVEKPFGRDLASARELNRQLLAEWREDQLYRIDHYLGKETVQNLLVFRFANEIFDSLWNHRYVDYVEITSAESLGVERRAGYFDGSGIVRDMVQNHLFWRYPCQNLASGGEYCEL</sequence>
<dbReference type="PANTHER" id="PTHR23429">
    <property type="entry name" value="GLUCOSE-6-PHOSPHATE 1-DEHYDROGENASE G6PD"/>
    <property type="match status" value="1"/>
</dbReference>
<evidence type="ECO:0000313" key="10">
    <source>
        <dbReference type="Proteomes" id="UP000886469"/>
    </source>
</evidence>
<evidence type="ECO:0000256" key="6">
    <source>
        <dbReference type="ARBA" id="ARBA00023277"/>
    </source>
</evidence>
<comment type="similarity">
    <text evidence="2">Belongs to the glucose-6-phosphate dehydrogenase family.</text>
</comment>
<dbReference type="PRINTS" id="PR00079">
    <property type="entry name" value="G6PDHDRGNASE"/>
</dbReference>
<dbReference type="Pfam" id="PF00479">
    <property type="entry name" value="G6PD_N"/>
    <property type="match status" value="1"/>
</dbReference>
<feature type="domain" description="Glucose-6-phosphate dehydrogenase NAD-binding" evidence="7">
    <location>
        <begin position="8"/>
        <end position="188"/>
    </location>
</feature>
<evidence type="ECO:0000259" key="7">
    <source>
        <dbReference type="Pfam" id="PF00479"/>
    </source>
</evidence>
<proteinExistence type="inferred from homology"/>
<evidence type="ECO:0000256" key="2">
    <source>
        <dbReference type="ARBA" id="ARBA00009975"/>
    </source>
</evidence>
<dbReference type="PANTHER" id="PTHR23429:SF0">
    <property type="entry name" value="GLUCOSE-6-PHOSPHATE 1-DEHYDROGENASE"/>
    <property type="match status" value="1"/>
</dbReference>
<dbReference type="SUPFAM" id="SSF55347">
    <property type="entry name" value="Glyceraldehyde-3-phosphate dehydrogenase-like, C-terminal domain"/>
    <property type="match status" value="1"/>
</dbReference>
<dbReference type="Gene3D" id="3.40.50.720">
    <property type="entry name" value="NAD(P)-binding Rossmann-like Domain"/>
    <property type="match status" value="1"/>
</dbReference>
<dbReference type="RefSeq" id="WP_169070611.1">
    <property type="nucleotide sequence ID" value="NZ_JAZKUC010000002.1"/>
</dbReference>
<reference evidence="9" key="1">
    <citation type="submission" date="2019-03" db="EMBL/GenBank/DDBJ databases">
        <title>Metabolic reconstructions from genomes of highly enriched 'Candidatus Accumulibacter' and 'Candidatus Competibacter' bioreactor populations.</title>
        <authorList>
            <person name="Annavajhala M.K."/>
            <person name="Welles L."/>
            <person name="Abbas B."/>
            <person name="Sorokin D."/>
            <person name="Park H."/>
            <person name="Van Loosdrecht M."/>
            <person name="Chandran K."/>
        </authorList>
    </citation>
    <scope>NUCLEOTIDE SEQUENCE</scope>
    <source>
        <strain evidence="9">SBR_L</strain>
    </source>
</reference>
<keyword evidence="10" id="KW-1185">Reference proteome</keyword>
<accession>A0ABX1TA72</accession>
<dbReference type="InterPro" id="IPR019796">
    <property type="entry name" value="G6P_DH_AS"/>
</dbReference>
<comment type="pathway">
    <text evidence="1">Carbohydrate degradation; pentose phosphate pathway; D-ribulose 5-phosphate from D-glucose 6-phosphate (oxidative stage): step 1/3.</text>
</comment>
<keyword evidence="4" id="KW-0521">NADP</keyword>
<dbReference type="EMBL" id="SPMX01000033">
    <property type="protein sequence ID" value="NMQ05998.1"/>
    <property type="molecule type" value="Genomic_DNA"/>
</dbReference>
<organism evidence="9 10">
    <name type="scientific">Candidatus Accumulibacter contiguus</name>
    <dbReference type="NCBI Taxonomy" id="2954381"/>
    <lineage>
        <taxon>Bacteria</taxon>
        <taxon>Pseudomonadati</taxon>
        <taxon>Pseudomonadota</taxon>
        <taxon>Betaproteobacteria</taxon>
        <taxon>Candidatus Accumulibacter</taxon>
    </lineage>
</organism>
<evidence type="ECO:0008006" key="11">
    <source>
        <dbReference type="Google" id="ProtNLM"/>
    </source>
</evidence>
<protein>
    <recommendedName>
        <fullName evidence="11">Glucose-6-phosphate dehydrogenase</fullName>
    </recommendedName>
</protein>
<dbReference type="Proteomes" id="UP000886469">
    <property type="component" value="Unassembled WGS sequence"/>
</dbReference>